<dbReference type="SUPFAM" id="SSF103032">
    <property type="entry name" value="Hypothetical protein YwqG"/>
    <property type="match status" value="1"/>
</dbReference>
<protein>
    <recommendedName>
        <fullName evidence="3">DUF1963 domain-containing protein</fullName>
    </recommendedName>
</protein>
<dbReference type="InterPro" id="IPR035948">
    <property type="entry name" value="YwqG-like_sf"/>
</dbReference>
<evidence type="ECO:0000313" key="1">
    <source>
        <dbReference type="EMBL" id="SEI17871.1"/>
    </source>
</evidence>
<dbReference type="Pfam" id="PF09234">
    <property type="entry name" value="DUF1963"/>
    <property type="match status" value="1"/>
</dbReference>
<organism evidence="1 2">
    <name type="scientific">Pseudomonas asplenii</name>
    <dbReference type="NCBI Taxonomy" id="53407"/>
    <lineage>
        <taxon>Bacteria</taxon>
        <taxon>Pseudomonadati</taxon>
        <taxon>Pseudomonadota</taxon>
        <taxon>Gammaproteobacteria</taxon>
        <taxon>Pseudomonadales</taxon>
        <taxon>Pseudomonadaceae</taxon>
        <taxon>Pseudomonas</taxon>
    </lineage>
</organism>
<accession>A0A1H6P0G8</accession>
<evidence type="ECO:0008006" key="3">
    <source>
        <dbReference type="Google" id="ProtNLM"/>
    </source>
</evidence>
<dbReference type="EMBL" id="LT629972">
    <property type="protein sequence ID" value="SEI17871.1"/>
    <property type="molecule type" value="Genomic_DNA"/>
</dbReference>
<dbReference type="Proteomes" id="UP000182272">
    <property type="component" value="Chromosome I"/>
</dbReference>
<dbReference type="InterPro" id="IPR015315">
    <property type="entry name" value="DUF1963"/>
</dbReference>
<dbReference type="AlphaFoldDB" id="A0A1H6P0G8"/>
<name>A0A1H6P0G8_9PSED</name>
<gene>
    <name evidence="1" type="ORF">SAMN05216581_3475</name>
</gene>
<dbReference type="Gene3D" id="2.30.320.10">
    <property type="entry name" value="YwqG-like"/>
    <property type="match status" value="1"/>
</dbReference>
<reference evidence="1 2" key="1">
    <citation type="submission" date="2016-10" db="EMBL/GenBank/DDBJ databases">
        <authorList>
            <person name="de Groot N.N."/>
        </authorList>
    </citation>
    <scope>NUCLEOTIDE SEQUENCE [LARGE SCALE GENOMIC DNA]</scope>
    <source>
        <strain evidence="1 2">LMG 2158</strain>
    </source>
</reference>
<sequence>MLCSPINLFRDQVNARMDIEEIKLRLVRPATKFVAGGFRPTHEHDESWLGKVFLFRPDEAIPLNAAGEQMLPYAQFHLPSLPYTCPALADVRVLTLFISREFPEPFEPMGGNWLIREYGDADVLVNKSLSVADSPLKAFPLKAELMDDFPLWDGGGVPEALEDEILDLERAGTIESYYDLITHVYEHKIGGYPSFCQSGVEPEEGFEFVFQISSDAKIHLNVVDNGSLMFWKNTATGEWQLYYDFY</sequence>
<proteinExistence type="predicted"/>
<evidence type="ECO:0000313" key="2">
    <source>
        <dbReference type="Proteomes" id="UP000182272"/>
    </source>
</evidence>